<dbReference type="GeneID" id="84801308"/>
<dbReference type="SMART" id="SM00382">
    <property type="entry name" value="AAA"/>
    <property type="match status" value="1"/>
</dbReference>
<sequence>MLEVKNVLKRYDDLVALDNLSLDIKKGEVFGLLGPNGSGKTTLINCILSLSKFEKGDIKIFDQPMSADRYGLKAKIGYVPQEIAVFDELSVYDNIDFFCGLYIQDRATRKQYVEDAIEFVGLNDFRKFVPKKLSGGLKRRLNLACGLAHKPELLILDEPTVAVDPQSRNAILEGIMDLNNKGMTVIYTSHYMDEVEQICTRISIIDKGKLLATGDKYELKKLVGLTDTLILKDIDMKNLDLSQLESIEGLGKISLEGSNLSIGIQDNLAMTHIFAYLENNDIFFKGMDIISPSLNDVFLEITGKQLRDDL</sequence>
<dbReference type="SUPFAM" id="SSF52540">
    <property type="entry name" value="P-loop containing nucleoside triphosphate hydrolases"/>
    <property type="match status" value="1"/>
</dbReference>
<reference evidence="4 5" key="1">
    <citation type="submission" date="2010-08" db="EMBL/GenBank/DDBJ databases">
        <authorList>
            <person name="Harkins D.M."/>
            <person name="Madupu R."/>
            <person name="Durkin A.S."/>
            <person name="Torralba M."/>
            <person name="Methe B."/>
            <person name="Sutton G.G."/>
            <person name="Nelson K.E."/>
        </authorList>
    </citation>
    <scope>NUCLEOTIDE SEQUENCE [LARGE SCALE GENOMIC DNA]</scope>
    <source>
        <strain evidence="4 5">DSM 17678</strain>
    </source>
</reference>
<dbReference type="InterPro" id="IPR027417">
    <property type="entry name" value="P-loop_NTPase"/>
</dbReference>
<protein>
    <submittedName>
        <fullName evidence="4">ABC transporter, ATP-binding protein</fullName>
    </submittedName>
</protein>
<gene>
    <name evidence="4" type="ORF">HMPREF0634_0832</name>
</gene>
<comment type="caution">
    <text evidence="4">The sequence shown here is derived from an EMBL/GenBank/DDBJ whole genome shotgun (WGS) entry which is preliminary data.</text>
</comment>
<dbReference type="PANTHER" id="PTHR43582:SF2">
    <property type="entry name" value="LINEARMYCIN RESISTANCE ATP-BINDING PROTEIN LNRL"/>
    <property type="match status" value="1"/>
</dbReference>
<evidence type="ECO:0000256" key="2">
    <source>
        <dbReference type="ARBA" id="ARBA00022840"/>
    </source>
</evidence>
<evidence type="ECO:0000256" key="1">
    <source>
        <dbReference type="ARBA" id="ARBA00022741"/>
    </source>
</evidence>
<dbReference type="InterPro" id="IPR003439">
    <property type="entry name" value="ABC_transporter-like_ATP-bd"/>
</dbReference>
<dbReference type="GO" id="GO:0005524">
    <property type="term" value="F:ATP binding"/>
    <property type="evidence" value="ECO:0007669"/>
    <property type="project" value="UniProtKB-KW"/>
</dbReference>
<feature type="domain" description="ABC transporter" evidence="3">
    <location>
        <begin position="2"/>
        <end position="232"/>
    </location>
</feature>
<dbReference type="GO" id="GO:0016887">
    <property type="term" value="F:ATP hydrolysis activity"/>
    <property type="evidence" value="ECO:0007669"/>
    <property type="project" value="InterPro"/>
</dbReference>
<dbReference type="Proteomes" id="UP000003244">
    <property type="component" value="Unassembled WGS sequence"/>
</dbReference>
<dbReference type="Pfam" id="PF00005">
    <property type="entry name" value="ABC_tran"/>
    <property type="match status" value="1"/>
</dbReference>
<keyword evidence="5" id="KW-1185">Reference proteome</keyword>
<evidence type="ECO:0000313" key="5">
    <source>
        <dbReference type="Proteomes" id="UP000003244"/>
    </source>
</evidence>
<dbReference type="Gene3D" id="3.40.50.300">
    <property type="entry name" value="P-loop containing nucleotide triphosphate hydrolases"/>
    <property type="match status" value="1"/>
</dbReference>
<dbReference type="PANTHER" id="PTHR43582">
    <property type="entry name" value="LINEARMYCIN RESISTANCE ATP-BINDING PROTEIN LNRL"/>
    <property type="match status" value="1"/>
</dbReference>
<dbReference type="InterPro" id="IPR003593">
    <property type="entry name" value="AAA+_ATPase"/>
</dbReference>
<keyword evidence="1" id="KW-0547">Nucleotide-binding</keyword>
<dbReference type="RefSeq" id="WP_007791023.1">
    <property type="nucleotide sequence ID" value="NZ_ADGQ01000071.1"/>
</dbReference>
<dbReference type="OrthoDB" id="1756772at2"/>
<dbReference type="STRING" id="596315.HMPREF0634_0832"/>
<accession>E0E4T7</accession>
<dbReference type="eggNOG" id="COG1131">
    <property type="taxonomic scope" value="Bacteria"/>
</dbReference>
<evidence type="ECO:0000259" key="3">
    <source>
        <dbReference type="PROSITE" id="PS50893"/>
    </source>
</evidence>
<organism evidence="4 5">
    <name type="scientific">Peptostreptococcus stomatis DSM 17678</name>
    <dbReference type="NCBI Taxonomy" id="596315"/>
    <lineage>
        <taxon>Bacteria</taxon>
        <taxon>Bacillati</taxon>
        <taxon>Bacillota</taxon>
        <taxon>Clostridia</taxon>
        <taxon>Peptostreptococcales</taxon>
        <taxon>Peptostreptococcaceae</taxon>
        <taxon>Peptostreptococcus</taxon>
    </lineage>
</organism>
<keyword evidence="2 4" id="KW-0067">ATP-binding</keyword>
<evidence type="ECO:0000313" key="4">
    <source>
        <dbReference type="EMBL" id="EFM64053.1"/>
    </source>
</evidence>
<name>E0E4T7_9FIRM</name>
<dbReference type="AlphaFoldDB" id="E0E4T7"/>
<dbReference type="PROSITE" id="PS50893">
    <property type="entry name" value="ABC_TRANSPORTER_2"/>
    <property type="match status" value="1"/>
</dbReference>
<proteinExistence type="predicted"/>
<dbReference type="EMBL" id="ADGQ01000071">
    <property type="protein sequence ID" value="EFM64053.1"/>
    <property type="molecule type" value="Genomic_DNA"/>
</dbReference>